<proteinExistence type="predicted"/>
<keyword evidence="1" id="KW-0732">Signal</keyword>
<dbReference type="Proteomes" id="UP000290037">
    <property type="component" value="Unassembled WGS sequence"/>
</dbReference>
<dbReference type="Proteomes" id="UP000184240">
    <property type="component" value="Unassembled WGS sequence"/>
</dbReference>
<dbReference type="EMBL" id="QOVN01000001">
    <property type="protein sequence ID" value="RXG31546.1"/>
    <property type="molecule type" value="Genomic_DNA"/>
</dbReference>
<dbReference type="EMBL" id="FQXT01000002">
    <property type="protein sequence ID" value="SHH91432.1"/>
    <property type="molecule type" value="Genomic_DNA"/>
</dbReference>
<dbReference type="InterPro" id="IPR005901">
    <property type="entry name" value="GLPGLI"/>
</dbReference>
<protein>
    <submittedName>
        <fullName evidence="3">GLPGLI family protein</fullName>
    </submittedName>
</protein>
<feature type="chain" id="PRO_5012748175" evidence="1">
    <location>
        <begin position="22"/>
        <end position="278"/>
    </location>
</feature>
<evidence type="ECO:0000313" key="3">
    <source>
        <dbReference type="EMBL" id="SHH91432.1"/>
    </source>
</evidence>
<dbReference type="RefSeq" id="WP_072981615.1">
    <property type="nucleotide sequence ID" value="NZ_FQXT01000002.1"/>
</dbReference>
<sequence length="278" mass="30941">MKLQSLFLALALALMTSAINAQQFDGGVATYQSKTSFDFENFGGREMSEQMKKQFAERMKSRLEKTFTLTFTKDESIYEEEEKLEAPGAGGGMRFMGGGFAQGGIYKNIAEDTYARENDLMGKSFLVKDTLNKLDWKLEKESKMIGQYAAFKATAVRKIETSPFEAMRPPRPGAEADTTATSPKEEVITAWYTPQIPVSQGPDEYWGLPGLILEVSAGRTVILCNKIVINPKEGLAIEKPKKGDEVSREEYQEIVVEKTKEMAERFGNGRRRGPGGRG</sequence>
<dbReference type="AlphaFoldDB" id="A0A1M5WVL2"/>
<reference evidence="4" key="2">
    <citation type="submission" date="2016-11" db="EMBL/GenBank/DDBJ databases">
        <authorList>
            <person name="Varghese N."/>
            <person name="Submissions S."/>
        </authorList>
    </citation>
    <scope>NUCLEOTIDE SEQUENCE [LARGE SCALE GENOMIC DNA]</scope>
    <source>
        <strain evidence="4">DSM 19859</strain>
    </source>
</reference>
<evidence type="ECO:0000313" key="2">
    <source>
        <dbReference type="EMBL" id="RXG31546.1"/>
    </source>
</evidence>
<keyword evidence="5" id="KW-1185">Reference proteome</keyword>
<evidence type="ECO:0000256" key="1">
    <source>
        <dbReference type="SAM" id="SignalP"/>
    </source>
</evidence>
<reference evidence="2 5" key="3">
    <citation type="submission" date="2018-07" db="EMBL/GenBank/DDBJ databases">
        <title>Leeuwenhoekiella genomics.</title>
        <authorList>
            <person name="Tahon G."/>
            <person name="Willems A."/>
        </authorList>
    </citation>
    <scope>NUCLEOTIDE SEQUENCE [LARGE SCALE GENOMIC DNA]</scope>
    <source>
        <strain evidence="2 5">LMG 24856</strain>
    </source>
</reference>
<dbReference type="OrthoDB" id="1068986at2"/>
<gene>
    <name evidence="2" type="ORF">DSM01_692</name>
    <name evidence="3" type="ORF">SAMN04487999_1400</name>
</gene>
<reference evidence="3" key="1">
    <citation type="submission" date="2016-11" db="EMBL/GenBank/DDBJ databases">
        <authorList>
            <person name="Jaros S."/>
            <person name="Januszkiewicz K."/>
            <person name="Wedrychowicz H."/>
        </authorList>
    </citation>
    <scope>NUCLEOTIDE SEQUENCE [LARGE SCALE GENOMIC DNA]</scope>
    <source>
        <strain evidence="3">DSM 19859</strain>
    </source>
</reference>
<accession>A0A1M5WVL2</accession>
<dbReference type="NCBIfam" id="TIGR01200">
    <property type="entry name" value="GLPGLI"/>
    <property type="match status" value="1"/>
</dbReference>
<evidence type="ECO:0000313" key="4">
    <source>
        <dbReference type="Proteomes" id="UP000184240"/>
    </source>
</evidence>
<name>A0A1M5WVL2_9FLAO</name>
<dbReference type="STRING" id="573501.SAMN04487999_1400"/>
<feature type="signal peptide" evidence="1">
    <location>
        <begin position="1"/>
        <end position="21"/>
    </location>
</feature>
<organism evidence="3 4">
    <name type="scientific">Leeuwenhoekiella palythoae</name>
    <dbReference type="NCBI Taxonomy" id="573501"/>
    <lineage>
        <taxon>Bacteria</taxon>
        <taxon>Pseudomonadati</taxon>
        <taxon>Bacteroidota</taxon>
        <taxon>Flavobacteriia</taxon>
        <taxon>Flavobacteriales</taxon>
        <taxon>Flavobacteriaceae</taxon>
        <taxon>Leeuwenhoekiella</taxon>
    </lineage>
</organism>
<dbReference type="Pfam" id="PF09697">
    <property type="entry name" value="Porph_ging"/>
    <property type="match status" value="1"/>
</dbReference>
<evidence type="ECO:0000313" key="5">
    <source>
        <dbReference type="Proteomes" id="UP000290037"/>
    </source>
</evidence>